<sequence length="2655" mass="302851">MAPSRSQPVKCLNTLSSSGKRFVFKTFSQRVEEIEIDVYRSLDPVKSEPSNGSSFFREELLQWRELNTTEHFISFYEEMLPWVQTLPQILLQKEKIFAELLCRVQMNAQLSLEPILRLVAALSRDILEEFLPFFPRLAGTLVDLLKDGGEREPEILEQVFTSWSLIMMHLQKYLTRDVVHILRITMHLRYYHKDYVQEFMAESISFLLRNTSVEQLEKGVRKVLLEAVKNPSPSRKTGASALLWYTMRGTSSRLHSRADKILQLLFSKCMLGLGDKFIQGSDTAVEVATDVIQRLCEALPSKHLDLLWDRLSTEIYACIKDGCLLHMRRLLALLTFFVRFSSGGKIPDCHSILKLVNLLIEMYIIPFGNMEPEDQSLRVIAKILQLILCLLDSPVIQEDFPTILQQWAPIFHLKNSRLITFIRGLLLKDPAIPYIFQSHITSAMDDLIGASPSEVLYAMMSFFEKLQQKLTSSSGLMWTFEDKLPNTCNFIKERICIWIELINKIATEGKQPNMPVCESELAILWGSLHCYPHVFSTKADPPLIIKLLEALDKLLVTQADNIAGVATYTWQSLIGAALTAYHKVLLDKREELAETSNFLTRAKKYKSSSHVLAAVADYLISVSRLIGPTDDNLKSFHPELGEEEAVDLINIFADNLALPDKAIRISTLKILSHHKFLDYQHCESDERAQKRQKTEGSPPCFENAQCSKVIEELISIEETPVALETSRKIVRLISKIQMDLAAGRIPEVYIPLLLNEIIGIFYNRFLHLWEPAIQCLTVLIRKYTRLVYDRFLQCLERHQTEFLFHHNQLESTKAELPEPNTLGDLFHLFLVPDVDATPCATLFSLLLQSLQKIPDIAGSHSQQLIPLFFKFLGYSFDGTLRLELLKSNACKGKEWRLVLKEWLNLLRLMRHPQSLYGSQSLNDVLVNRLLDDSDPDVQMKVLDCLFNWKDDFLVPYEQHLRNLITLNNMREELTTWTLSRESRSIQNEHRAHVIPLVIRILFPKIRKLRTQALRKHAGVHHRRAVLGFLADLDVDELPLLFSLLLKPFFAENFVAEKNECSFSNSSESFEGKFHSSFLVKCSTSREISDISWKKRCGFLHVVEDILGTFDKLLMEPFINTLMTIVVRLLESSMLVLKKAKDSEPSVEGCSSGGPTVCASVSVSLKAANPNTAVKQLRELRSLCLKIIYFVLSKYNNQEFGSEFWDIFFASVRPLIENFKQDASSSGKPGFLLLCFVAMSRCPTMVPLLDRESALLPNIFSILTLRTASGALICSVLEFIENLLNLEDDLNCQERDTIKKFLLPHLQALTLSFHSFFEHQMRNKRKSIMSPEKVGIRIFKRLVKYIDEPLAAKQFVHIMLLFFQKKSLTSDECMEVLHVIKGILPVLDKECSGEILSAVHPLLISTVLDVQLFVCDILDGLALIDPSLAFLAKLLRGLNASSALEMGEVDFDARVNTYEAITKELFISLREEHALVILSHCVHDMSSEELILRQCASKSLLAFVRFATMLLDNETKNNQNEEPISTGSWTKSRVMNIIKKVLLRNIGKAMGKEISVQKEWIAFLRDIVMYLPGVSILRNLIPLHSVDPEKDFFINILHLQKHKRAKALSRFRDVVSSGNIAEDVLKKIFIPLFFNMLVGIEDGKGEHIRYACVETLASIAAQMQWESYHAFLMRCFREVTLKPEKQKILLRLICAVLDVFHFSDSICTQESGCKISDSVSEVELCVPTDIQSSLQNTVLPCIQKLLGSNPEKVDVNITVASLKVLKLLPKDTMESQLPTILHRVSNFLKNPLISIRDEARSALAECGKELGMARLHMVIKVLRATLKRGYELHVLGYTVNFVLSKILSHPVNGNLDYCLEELILVAENDILGDVAEEKEVEKIANKMKETRKNKSFETLTIISQWVTFKTHALKLLAPIKRVLQDHVAPKTKTKLEMMLHHIALGIGCNPSVDPTDLFVFIYGIIEDHITEENLRAASEIRIRGSQSSYLITVFALGLLHRHLKKIKLDKKDEHLLSILDPFVKLLGSCLNSKYKDILSATFKCLAPLTRLPLPSLENEADRIKMTLLDIVQKSGSTSTTFMHSCLKLLTVLLRSTQISLSDDQMRMLIQFPLFIDIQTNPSFIALSLLKAIVDRKLIVHEIYDVVTQVAELMVTSQLEPIRRKCSQILMRFLLDYHLSEKRLQQHLDFLLTNLRYEHSSGRESVLEMLHVVIIKFPKTIVDSQAQTFFLHLVIALANEQDNKVCSMIDVVIKQLIGHTSLSTLQHLCNLTLQWYAGEKHHLWSPAAQVLSLLVEVLGKQFHEHVRRVLQVAKHILASALDVAVKQELEQSNRTMLPFWKEAYYSLSMFAKMLIHFPELYADKEIWETISKCLLHPHMWLRNISSHLLALYFKYVTDASMANQSLLLMKPSRLFPIAVSFCCQLDAQLTDTVLGESITQNLSFLIYHLHSMVEGVSINLHEFCSALDSCEQDLLYEAVALLGSREARDQLLNPTSSGQATDGDLQSLLIVSLLKRMGKIAVRREDIQMKIIFSCFQKISTKLGSEGCQKYAIQMLLPLYKVCEGFAGKVISDDIKQLAQEARQSIKEVIGQESFLQLYNTIRKNQKEKREGRKQEEKVIAAVDPMRHAKRKLRISAKRQANKKRKITTMKMGRWMR</sequence>
<organism evidence="4 5">
    <name type="scientific">Acorus calamus</name>
    <name type="common">Sweet flag</name>
    <dbReference type="NCBI Taxonomy" id="4465"/>
    <lineage>
        <taxon>Eukaryota</taxon>
        <taxon>Viridiplantae</taxon>
        <taxon>Streptophyta</taxon>
        <taxon>Embryophyta</taxon>
        <taxon>Tracheophyta</taxon>
        <taxon>Spermatophyta</taxon>
        <taxon>Magnoliopsida</taxon>
        <taxon>Liliopsida</taxon>
        <taxon>Acoraceae</taxon>
        <taxon>Acorus</taxon>
    </lineage>
</organism>
<reference evidence="4" key="2">
    <citation type="submission" date="2023-06" db="EMBL/GenBank/DDBJ databases">
        <authorList>
            <person name="Ma L."/>
            <person name="Liu K.-W."/>
            <person name="Li Z."/>
            <person name="Hsiao Y.-Y."/>
            <person name="Qi Y."/>
            <person name="Fu T."/>
            <person name="Tang G."/>
            <person name="Zhang D."/>
            <person name="Sun W.-H."/>
            <person name="Liu D.-K."/>
            <person name="Li Y."/>
            <person name="Chen G.-Z."/>
            <person name="Liu X.-D."/>
            <person name="Liao X.-Y."/>
            <person name="Jiang Y.-T."/>
            <person name="Yu X."/>
            <person name="Hao Y."/>
            <person name="Huang J."/>
            <person name="Zhao X.-W."/>
            <person name="Ke S."/>
            <person name="Chen Y.-Y."/>
            <person name="Wu W.-L."/>
            <person name="Hsu J.-L."/>
            <person name="Lin Y.-F."/>
            <person name="Huang M.-D."/>
            <person name="Li C.-Y."/>
            <person name="Huang L."/>
            <person name="Wang Z.-W."/>
            <person name="Zhao X."/>
            <person name="Zhong W.-Y."/>
            <person name="Peng D.-H."/>
            <person name="Ahmad S."/>
            <person name="Lan S."/>
            <person name="Zhang J.-S."/>
            <person name="Tsai W.-C."/>
            <person name="Van De Peer Y."/>
            <person name="Liu Z.-J."/>
        </authorList>
    </citation>
    <scope>NUCLEOTIDE SEQUENCE</scope>
    <source>
        <strain evidence="4">CP</strain>
        <tissue evidence="4">Leaves</tissue>
    </source>
</reference>
<evidence type="ECO:0000259" key="1">
    <source>
        <dbReference type="Pfam" id="PF07539"/>
    </source>
</evidence>
<accession>A0AAV9F6P1</accession>
<dbReference type="Pfam" id="PF23099">
    <property type="entry name" value="UTP20_C"/>
    <property type="match status" value="1"/>
</dbReference>
<feature type="domain" description="U3 small nucleolar RNA-associated protein 20" evidence="2">
    <location>
        <begin position="1750"/>
        <end position="1964"/>
    </location>
</feature>
<feature type="domain" description="U3 small nucleolar RNA-associated protein 20 C-terminal" evidence="3">
    <location>
        <begin position="2570"/>
        <end position="2646"/>
    </location>
</feature>
<dbReference type="InterPro" id="IPR046523">
    <property type="entry name" value="UTP20_dom"/>
</dbReference>
<name>A0AAV9F6P1_ACOCL</name>
<dbReference type="GO" id="GO:0032040">
    <property type="term" value="C:small-subunit processome"/>
    <property type="evidence" value="ECO:0007669"/>
    <property type="project" value="TreeGrafter"/>
</dbReference>
<dbReference type="SUPFAM" id="SSF48371">
    <property type="entry name" value="ARM repeat"/>
    <property type="match status" value="4"/>
</dbReference>
<gene>
    <name evidence="4" type="ORF">QJS10_CPA03g00662</name>
</gene>
<evidence type="ECO:0008006" key="6">
    <source>
        <dbReference type="Google" id="ProtNLM"/>
    </source>
</evidence>
<protein>
    <recommendedName>
        <fullName evidence="6">Small subunit processome component 20 homolog</fullName>
    </recommendedName>
</protein>
<dbReference type="GO" id="GO:0030686">
    <property type="term" value="C:90S preribosome"/>
    <property type="evidence" value="ECO:0007669"/>
    <property type="project" value="TreeGrafter"/>
</dbReference>
<dbReference type="InterPro" id="IPR057525">
    <property type="entry name" value="UTP20_C"/>
</dbReference>
<dbReference type="InterPro" id="IPR052575">
    <property type="entry name" value="SSU_processome_comp_20"/>
</dbReference>
<evidence type="ECO:0000313" key="5">
    <source>
        <dbReference type="Proteomes" id="UP001180020"/>
    </source>
</evidence>
<comment type="caution">
    <text evidence="4">The sequence shown here is derived from an EMBL/GenBank/DDBJ whole genome shotgun (WGS) entry which is preliminary data.</text>
</comment>
<dbReference type="Pfam" id="PF20416">
    <property type="entry name" value="UTP20"/>
    <property type="match status" value="1"/>
</dbReference>
<evidence type="ECO:0000259" key="3">
    <source>
        <dbReference type="Pfam" id="PF23099"/>
    </source>
</evidence>
<dbReference type="PANTHER" id="PTHR17695:SF11">
    <property type="entry name" value="SMALL SUBUNIT PROCESSOME COMPONENT 20 HOMOLOG"/>
    <property type="match status" value="1"/>
</dbReference>
<dbReference type="PANTHER" id="PTHR17695">
    <property type="entry name" value="SMALL SUBUNIT PROCESSOME COMPONENT 20 HOMOLOG"/>
    <property type="match status" value="1"/>
</dbReference>
<keyword evidence="5" id="KW-1185">Reference proteome</keyword>
<reference evidence="4" key="1">
    <citation type="journal article" date="2023" name="Nat. Commun.">
        <title>Diploid and tetraploid genomes of Acorus and the evolution of monocots.</title>
        <authorList>
            <person name="Ma L."/>
            <person name="Liu K.W."/>
            <person name="Li Z."/>
            <person name="Hsiao Y.Y."/>
            <person name="Qi Y."/>
            <person name="Fu T."/>
            <person name="Tang G.D."/>
            <person name="Zhang D."/>
            <person name="Sun W.H."/>
            <person name="Liu D.K."/>
            <person name="Li Y."/>
            <person name="Chen G.Z."/>
            <person name="Liu X.D."/>
            <person name="Liao X.Y."/>
            <person name="Jiang Y.T."/>
            <person name="Yu X."/>
            <person name="Hao Y."/>
            <person name="Huang J."/>
            <person name="Zhao X.W."/>
            <person name="Ke S."/>
            <person name="Chen Y.Y."/>
            <person name="Wu W.L."/>
            <person name="Hsu J.L."/>
            <person name="Lin Y.F."/>
            <person name="Huang M.D."/>
            <person name="Li C.Y."/>
            <person name="Huang L."/>
            <person name="Wang Z.W."/>
            <person name="Zhao X."/>
            <person name="Zhong W.Y."/>
            <person name="Peng D.H."/>
            <person name="Ahmad S."/>
            <person name="Lan S."/>
            <person name="Zhang J.S."/>
            <person name="Tsai W.C."/>
            <person name="Van de Peer Y."/>
            <person name="Liu Z.J."/>
        </authorList>
    </citation>
    <scope>NUCLEOTIDE SEQUENCE</scope>
    <source>
        <strain evidence="4">CP</strain>
    </source>
</reference>
<dbReference type="EMBL" id="JAUJYO010000003">
    <property type="protein sequence ID" value="KAK1321372.1"/>
    <property type="molecule type" value="Genomic_DNA"/>
</dbReference>
<evidence type="ECO:0000259" key="2">
    <source>
        <dbReference type="Pfam" id="PF20416"/>
    </source>
</evidence>
<evidence type="ECO:0000313" key="4">
    <source>
        <dbReference type="EMBL" id="KAK1321372.1"/>
    </source>
</evidence>
<dbReference type="InterPro" id="IPR011430">
    <property type="entry name" value="UTP20_N"/>
</dbReference>
<dbReference type="Pfam" id="PF07539">
    <property type="entry name" value="UTP20_N"/>
    <property type="match status" value="1"/>
</dbReference>
<feature type="domain" description="U3 small nucleolar RNA-associated protein 20 N-terminal" evidence="1">
    <location>
        <begin position="896"/>
        <end position="1549"/>
    </location>
</feature>
<dbReference type="Proteomes" id="UP001180020">
    <property type="component" value="Unassembled WGS sequence"/>
</dbReference>
<dbReference type="InterPro" id="IPR016024">
    <property type="entry name" value="ARM-type_fold"/>
</dbReference>
<proteinExistence type="predicted"/>